<keyword evidence="2" id="KW-1185">Reference proteome</keyword>
<dbReference type="Proteomes" id="UP000316598">
    <property type="component" value="Unassembled WGS sequence"/>
</dbReference>
<evidence type="ECO:0000313" key="2">
    <source>
        <dbReference type="Proteomes" id="UP000316598"/>
    </source>
</evidence>
<dbReference type="OrthoDB" id="274993at2"/>
<proteinExistence type="predicted"/>
<evidence type="ECO:0000313" key="1">
    <source>
        <dbReference type="EMBL" id="TWT51384.1"/>
    </source>
</evidence>
<accession>A0A5C5WKS8</accession>
<dbReference type="RefSeq" id="WP_146516445.1">
    <property type="nucleotide sequence ID" value="NZ_SJPI01000002.1"/>
</dbReference>
<name>A0A5C5WKS8_9BACT</name>
<reference evidence="1 2" key="1">
    <citation type="submission" date="2019-02" db="EMBL/GenBank/DDBJ databases">
        <title>Deep-cultivation of Planctomycetes and their phenomic and genomic characterization uncovers novel biology.</title>
        <authorList>
            <person name="Wiegand S."/>
            <person name="Jogler M."/>
            <person name="Boedeker C."/>
            <person name="Pinto D."/>
            <person name="Vollmers J."/>
            <person name="Rivas-Marin E."/>
            <person name="Kohn T."/>
            <person name="Peeters S.H."/>
            <person name="Heuer A."/>
            <person name="Rast P."/>
            <person name="Oberbeckmann S."/>
            <person name="Bunk B."/>
            <person name="Jeske O."/>
            <person name="Meyerdierks A."/>
            <person name="Storesund J.E."/>
            <person name="Kallscheuer N."/>
            <person name="Luecker S."/>
            <person name="Lage O.M."/>
            <person name="Pohl T."/>
            <person name="Merkel B.J."/>
            <person name="Hornburger P."/>
            <person name="Mueller R.-W."/>
            <person name="Bruemmer F."/>
            <person name="Labrenz M."/>
            <person name="Spormann A.M."/>
            <person name="Op Den Camp H."/>
            <person name="Overmann J."/>
            <person name="Amann R."/>
            <person name="Jetten M.S.M."/>
            <person name="Mascher T."/>
            <person name="Medema M.H."/>
            <person name="Devos D.P."/>
            <person name="Kaster A.-K."/>
            <person name="Ovreas L."/>
            <person name="Rohde M."/>
            <person name="Galperin M.Y."/>
            <person name="Jogler C."/>
        </authorList>
    </citation>
    <scope>NUCLEOTIDE SEQUENCE [LARGE SCALE GENOMIC DNA]</scope>
    <source>
        <strain evidence="1 2">Pla22</strain>
    </source>
</reference>
<gene>
    <name evidence="1" type="ORF">Pla22_41620</name>
</gene>
<organism evidence="1 2">
    <name type="scientific">Rubripirellula amarantea</name>
    <dbReference type="NCBI Taxonomy" id="2527999"/>
    <lineage>
        <taxon>Bacteria</taxon>
        <taxon>Pseudomonadati</taxon>
        <taxon>Planctomycetota</taxon>
        <taxon>Planctomycetia</taxon>
        <taxon>Pirellulales</taxon>
        <taxon>Pirellulaceae</taxon>
        <taxon>Rubripirellula</taxon>
    </lineage>
</organism>
<dbReference type="AlphaFoldDB" id="A0A5C5WKS8"/>
<sequence>MSHVVQIKTQVRDASAVRAGCVRLGLDAPVEGEVKLFAETVTGLGVQLSGWRYPVVFNITTGDSKFDNYQGHWGKQERLDEFLQAYAVEKTKIEARRKGYSVSEQSLADGSIKVSLVAGGVS</sequence>
<dbReference type="EMBL" id="SJPI01000002">
    <property type="protein sequence ID" value="TWT51384.1"/>
    <property type="molecule type" value="Genomic_DNA"/>
</dbReference>
<protein>
    <recommendedName>
        <fullName evidence="3">DUF1257 domain-containing protein</fullName>
    </recommendedName>
</protein>
<evidence type="ECO:0008006" key="3">
    <source>
        <dbReference type="Google" id="ProtNLM"/>
    </source>
</evidence>
<comment type="caution">
    <text evidence="1">The sequence shown here is derived from an EMBL/GenBank/DDBJ whole genome shotgun (WGS) entry which is preliminary data.</text>
</comment>